<dbReference type="EMBL" id="JASCQP010000026">
    <property type="protein sequence ID" value="MDI5891494.1"/>
    <property type="molecule type" value="Genomic_DNA"/>
</dbReference>
<proteinExistence type="predicted"/>
<comment type="caution">
    <text evidence="1">The sequence shown here is derived from an EMBL/GenBank/DDBJ whole genome shotgun (WGS) entry which is preliminary data.</text>
</comment>
<sequence>MLVTQRKAKALLGDSLVLRIDPRRLTRKVNCQKPIAKRIEDWLTPAPRAMCKSLTLPIRIFHPFAVGERWFPVSSPLESIDKYAKVQDLLEHRDDYRQSRWYGHLRDELRSCGVTRHKGIVMQSETEIADFFEEYLGELIRSMASTGYRDDRGADIGTALIGCDGALYKGTSGTHRFYAARLLGVSPVPLRIICVHRGWLSSLGLPASAAGIARLGEALRQVERCHR</sequence>
<reference evidence="1 2" key="1">
    <citation type="submission" date="2023-04" db="EMBL/GenBank/DDBJ databases">
        <title>Halomonas strains isolated from rhizosphere soil.</title>
        <authorList>
            <person name="Xu L."/>
            <person name="Sun J.-Q."/>
        </authorList>
    </citation>
    <scope>NUCLEOTIDE SEQUENCE [LARGE SCALE GENOMIC DNA]</scope>
    <source>
        <strain evidence="1 2">LR5S20</strain>
    </source>
</reference>
<dbReference type="Proteomes" id="UP001225957">
    <property type="component" value="Unassembled WGS sequence"/>
</dbReference>
<organism evidence="1 2">
    <name type="scientific">Halomonas rhizosphaerae</name>
    <dbReference type="NCBI Taxonomy" id="3043296"/>
    <lineage>
        <taxon>Bacteria</taxon>
        <taxon>Pseudomonadati</taxon>
        <taxon>Pseudomonadota</taxon>
        <taxon>Gammaproteobacteria</taxon>
        <taxon>Oceanospirillales</taxon>
        <taxon>Halomonadaceae</taxon>
        <taxon>Halomonas</taxon>
    </lineage>
</organism>
<dbReference type="RefSeq" id="WP_282735444.1">
    <property type="nucleotide sequence ID" value="NZ_JASCQP010000026.1"/>
</dbReference>
<protein>
    <submittedName>
        <fullName evidence="1">Uncharacterized protein</fullName>
    </submittedName>
</protein>
<accession>A0ABT6UZV7</accession>
<gene>
    <name evidence="1" type="ORF">QLQ83_10320</name>
</gene>
<name>A0ABT6UZV7_9GAMM</name>
<evidence type="ECO:0000313" key="1">
    <source>
        <dbReference type="EMBL" id="MDI5891494.1"/>
    </source>
</evidence>
<evidence type="ECO:0000313" key="2">
    <source>
        <dbReference type="Proteomes" id="UP001225957"/>
    </source>
</evidence>
<keyword evidence="2" id="KW-1185">Reference proteome</keyword>